<feature type="compositionally biased region" description="Polar residues" evidence="2">
    <location>
        <begin position="71"/>
        <end position="85"/>
    </location>
</feature>
<dbReference type="PROSITE" id="PS51203">
    <property type="entry name" value="CS"/>
    <property type="match status" value="1"/>
</dbReference>
<feature type="domain" description="SGS" evidence="3">
    <location>
        <begin position="167"/>
        <end position="246"/>
    </location>
</feature>
<feature type="coiled-coil region" evidence="1">
    <location>
        <begin position="2"/>
        <end position="52"/>
    </location>
</feature>
<dbReference type="SUPFAM" id="SSF140106">
    <property type="entry name" value="Calcyclin-binding protein-like"/>
    <property type="match status" value="1"/>
</dbReference>
<organism evidence="5">
    <name type="scientific">Oppiella nova</name>
    <dbReference type="NCBI Taxonomy" id="334625"/>
    <lineage>
        <taxon>Eukaryota</taxon>
        <taxon>Metazoa</taxon>
        <taxon>Ecdysozoa</taxon>
        <taxon>Arthropoda</taxon>
        <taxon>Chelicerata</taxon>
        <taxon>Arachnida</taxon>
        <taxon>Acari</taxon>
        <taxon>Acariformes</taxon>
        <taxon>Sarcoptiformes</taxon>
        <taxon>Oribatida</taxon>
        <taxon>Brachypylina</taxon>
        <taxon>Oppioidea</taxon>
        <taxon>Oppiidae</taxon>
        <taxon>Oppiella</taxon>
    </lineage>
</organism>
<evidence type="ECO:0000313" key="5">
    <source>
        <dbReference type="EMBL" id="CAD7655635.1"/>
    </source>
</evidence>
<dbReference type="InterPro" id="IPR037201">
    <property type="entry name" value="CacyBP_N"/>
</dbReference>
<keyword evidence="6" id="KW-1185">Reference proteome</keyword>
<name>A0A7R9QRB5_9ACAR</name>
<dbReference type="InterPro" id="IPR007052">
    <property type="entry name" value="CS_dom"/>
</dbReference>
<evidence type="ECO:0000256" key="1">
    <source>
        <dbReference type="SAM" id="Coils"/>
    </source>
</evidence>
<dbReference type="Pfam" id="PF04969">
    <property type="entry name" value="CS"/>
    <property type="match status" value="1"/>
</dbReference>
<dbReference type="EMBL" id="CAJPVJ010009793">
    <property type="protein sequence ID" value="CAG2172822.1"/>
    <property type="molecule type" value="Genomic_DNA"/>
</dbReference>
<evidence type="ECO:0000259" key="3">
    <source>
        <dbReference type="PROSITE" id="PS51048"/>
    </source>
</evidence>
<gene>
    <name evidence="5" type="ORF">ONB1V03_LOCUS12278</name>
</gene>
<keyword evidence="1" id="KW-0175">Coiled coil</keyword>
<dbReference type="PANTHER" id="PTHR13164">
    <property type="entry name" value="CALICYLIN BINDING PROTEIN"/>
    <property type="match status" value="1"/>
</dbReference>
<dbReference type="InterPro" id="IPR052289">
    <property type="entry name" value="Calcyclin-binding_UBL-bridge"/>
</dbReference>
<dbReference type="Gene3D" id="2.60.40.790">
    <property type="match status" value="1"/>
</dbReference>
<reference evidence="5" key="1">
    <citation type="submission" date="2020-11" db="EMBL/GenBank/DDBJ databases">
        <authorList>
            <person name="Tran Van P."/>
        </authorList>
    </citation>
    <scope>NUCLEOTIDE SEQUENCE</scope>
</reference>
<evidence type="ECO:0000256" key="2">
    <source>
        <dbReference type="SAM" id="MobiDB-lite"/>
    </source>
</evidence>
<feature type="region of interest" description="Disordered" evidence="2">
    <location>
        <begin position="60"/>
        <end position="88"/>
    </location>
</feature>
<protein>
    <recommendedName>
        <fullName evidence="7">Calcyclin-binding protein</fullName>
    </recommendedName>
</protein>
<dbReference type="PANTHER" id="PTHR13164:SF3">
    <property type="entry name" value="CALCYCLIN-BINDING PROTEIN"/>
    <property type="match status" value="1"/>
</dbReference>
<dbReference type="SUPFAM" id="SSF49764">
    <property type="entry name" value="HSP20-like chaperones"/>
    <property type="match status" value="1"/>
</dbReference>
<evidence type="ECO:0008006" key="7">
    <source>
        <dbReference type="Google" id="ProtNLM"/>
    </source>
</evidence>
<sequence>MAAQLKKDIEDMEFDLSDLSSLELMAKRQHAKALLSQEIQRLTQRKNQLVTKWREETAAEALRKSGDDSDSASAPVTQGSATGGQQPPMGSVIVTNYMWDQTDDFCKIYVEIDKTYALDATHIQMSFPSKRSLSVVFGKYKFTISRLFGDVCADQSYHRLTKSHKLIVYLKKSSPKHWTEIQEKENKFQQVLDDREEMSGDPSAGLMKLMKQMYDEGDDDMKRTIAKSWYESRNKTSDVDMNEPSI</sequence>
<evidence type="ECO:0000313" key="6">
    <source>
        <dbReference type="Proteomes" id="UP000728032"/>
    </source>
</evidence>
<dbReference type="InterPro" id="IPR007699">
    <property type="entry name" value="SGS_dom"/>
</dbReference>
<dbReference type="Proteomes" id="UP000728032">
    <property type="component" value="Unassembled WGS sequence"/>
</dbReference>
<proteinExistence type="predicted"/>
<dbReference type="GO" id="GO:0005634">
    <property type="term" value="C:nucleus"/>
    <property type="evidence" value="ECO:0007669"/>
    <property type="project" value="TreeGrafter"/>
</dbReference>
<feature type="domain" description="CS" evidence="4">
    <location>
        <begin position="92"/>
        <end position="182"/>
    </location>
</feature>
<accession>A0A7R9QRB5</accession>
<dbReference type="PROSITE" id="PS51048">
    <property type="entry name" value="SGS"/>
    <property type="match status" value="1"/>
</dbReference>
<evidence type="ECO:0000259" key="4">
    <source>
        <dbReference type="PROSITE" id="PS51203"/>
    </source>
</evidence>
<dbReference type="InterPro" id="IPR008978">
    <property type="entry name" value="HSP20-like_chaperone"/>
</dbReference>
<dbReference type="EMBL" id="OC924618">
    <property type="protein sequence ID" value="CAD7655635.1"/>
    <property type="molecule type" value="Genomic_DNA"/>
</dbReference>
<dbReference type="OrthoDB" id="164025at2759"/>
<dbReference type="AlphaFoldDB" id="A0A7R9QRB5"/>